<name>A0AAD2AGG0_9LAMI</name>
<dbReference type="GO" id="GO:0009690">
    <property type="term" value="P:cytokinin metabolic process"/>
    <property type="evidence" value="ECO:0007669"/>
    <property type="project" value="UniProtKB-ARBA"/>
</dbReference>
<dbReference type="Pfam" id="PF26168">
    <property type="entry name" value="Glyco_transf_N"/>
    <property type="match status" value="1"/>
</dbReference>
<proteinExistence type="inferred from homology"/>
<evidence type="ECO:0000256" key="2">
    <source>
        <dbReference type="ARBA" id="ARBA00022676"/>
    </source>
</evidence>
<dbReference type="EMBL" id="OU503058">
    <property type="protein sequence ID" value="CAI9787535.1"/>
    <property type="molecule type" value="Genomic_DNA"/>
</dbReference>
<keyword evidence="3 4" id="KW-0808">Transferase</keyword>
<organism evidence="7 8">
    <name type="scientific">Fraxinus pennsylvanica</name>
    <dbReference type="NCBI Taxonomy" id="56036"/>
    <lineage>
        <taxon>Eukaryota</taxon>
        <taxon>Viridiplantae</taxon>
        <taxon>Streptophyta</taxon>
        <taxon>Embryophyta</taxon>
        <taxon>Tracheophyta</taxon>
        <taxon>Spermatophyta</taxon>
        <taxon>Magnoliopsida</taxon>
        <taxon>eudicotyledons</taxon>
        <taxon>Gunneridae</taxon>
        <taxon>Pentapetalae</taxon>
        <taxon>asterids</taxon>
        <taxon>lamiids</taxon>
        <taxon>Lamiales</taxon>
        <taxon>Oleaceae</taxon>
        <taxon>Oleeae</taxon>
        <taxon>Fraxinus</taxon>
    </lineage>
</organism>
<dbReference type="GO" id="GO:0016138">
    <property type="term" value="P:glycoside biosynthetic process"/>
    <property type="evidence" value="ECO:0007669"/>
    <property type="project" value="UniProtKB-ARBA"/>
</dbReference>
<dbReference type="GO" id="GO:0050404">
    <property type="term" value="F:zeatin O-beta-D-xylosyltransferase activity"/>
    <property type="evidence" value="ECO:0007669"/>
    <property type="project" value="UniProtKB-ARBA"/>
</dbReference>
<evidence type="ECO:0000256" key="3">
    <source>
        <dbReference type="ARBA" id="ARBA00022679"/>
    </source>
</evidence>
<comment type="similarity">
    <text evidence="1 4">Belongs to the UDP-glycosyltransferase family.</text>
</comment>
<dbReference type="PROSITE" id="PS00375">
    <property type="entry name" value="UDPGT"/>
    <property type="match status" value="1"/>
</dbReference>
<dbReference type="InterPro" id="IPR058980">
    <property type="entry name" value="Glyco_transf_N"/>
</dbReference>
<evidence type="ECO:0000256" key="4">
    <source>
        <dbReference type="RuleBase" id="RU003718"/>
    </source>
</evidence>
<reference evidence="7" key="1">
    <citation type="submission" date="2023-05" db="EMBL/GenBank/DDBJ databases">
        <authorList>
            <person name="Huff M."/>
        </authorList>
    </citation>
    <scope>NUCLEOTIDE SEQUENCE</scope>
</reference>
<dbReference type="Gene3D" id="3.40.50.2000">
    <property type="entry name" value="Glycogen Phosphorylase B"/>
    <property type="match status" value="3"/>
</dbReference>
<dbReference type="FunFam" id="3.40.50.2000:FF:000060">
    <property type="entry name" value="Glycosyltransferase"/>
    <property type="match status" value="1"/>
</dbReference>
<dbReference type="CDD" id="cd03784">
    <property type="entry name" value="GT1_Gtf-like"/>
    <property type="match status" value="1"/>
</dbReference>
<evidence type="ECO:0000259" key="6">
    <source>
        <dbReference type="Pfam" id="PF26168"/>
    </source>
</evidence>
<dbReference type="Pfam" id="PF00201">
    <property type="entry name" value="UDPGT"/>
    <property type="match status" value="1"/>
</dbReference>
<dbReference type="PANTHER" id="PTHR48044:SF23">
    <property type="entry name" value="ANTHOCYANIDIN 3-O-GLUCOSYLTRANSFERASE-LIKE"/>
    <property type="match status" value="1"/>
</dbReference>
<dbReference type="InterPro" id="IPR035595">
    <property type="entry name" value="UDP_glycos_trans_CS"/>
</dbReference>
<gene>
    <name evidence="7" type="ORF">FPE_LOCUS34965</name>
</gene>
<sequence>MARHHAIENHSQENGVQNDMEVAPVVVVMVPLPAQGHLNQLLHLSRLISTYNLPVYFIGTTMHNRQVKARVQGWDPSAVNNIHFHEFPMPPFHNPLPDPNATTKFPSQMIPTLHASIHLREPVYEFVNRISSTARRIVVIYDSLMTYVVQDIGSIPNAESYCFRTEALKEVPSVEGCFAPEFTEFQKLQLKAKKFNSGDLYNASRVVEGLYLDLLAKEKTKGTDKLWAIGPFNPVAIPERKDSNSHQKCLKWLDKQPKNSVLFVSFGSTSSISDEQINELALGLEQSEQKFIWVLRDADKGDIFEGDVRRAPLPEGYEKRVEERGIIIRDWAPQLEILGHPSTGGFISHCGWNSCIESISLGVPIAAWPMHSDQPRNAVLMTKVLKIGLQVQDWACRAEVVSAISVEKAVRTLMDSEEGEEMRHRAVELADAVKQSVMEGGATRKEMDSFITHITRQNFSSHI</sequence>
<keyword evidence="2 4" id="KW-0328">Glycosyltransferase</keyword>
<protein>
    <recommendedName>
        <fullName evidence="5">Glycosyltransferase</fullName>
        <ecNumber evidence="5">2.4.1.-</ecNumber>
    </recommendedName>
</protein>
<evidence type="ECO:0000256" key="1">
    <source>
        <dbReference type="ARBA" id="ARBA00009995"/>
    </source>
</evidence>
<evidence type="ECO:0000313" key="8">
    <source>
        <dbReference type="Proteomes" id="UP000834106"/>
    </source>
</evidence>
<dbReference type="InterPro" id="IPR002213">
    <property type="entry name" value="UDP_glucos_trans"/>
</dbReference>
<accession>A0AAD2AGG0</accession>
<evidence type="ECO:0000256" key="5">
    <source>
        <dbReference type="RuleBase" id="RU362057"/>
    </source>
</evidence>
<dbReference type="AlphaFoldDB" id="A0AAD2AGG0"/>
<dbReference type="PANTHER" id="PTHR48044">
    <property type="entry name" value="GLYCOSYLTRANSFERASE"/>
    <property type="match status" value="1"/>
</dbReference>
<evidence type="ECO:0000313" key="7">
    <source>
        <dbReference type="EMBL" id="CAI9787535.1"/>
    </source>
</evidence>
<dbReference type="EC" id="2.4.1.-" evidence="5"/>
<dbReference type="SUPFAM" id="SSF53756">
    <property type="entry name" value="UDP-Glycosyltransferase/glycogen phosphorylase"/>
    <property type="match status" value="1"/>
</dbReference>
<keyword evidence="8" id="KW-1185">Reference proteome</keyword>
<feature type="domain" description="Glycosyltransferase N-terminal" evidence="6">
    <location>
        <begin position="24"/>
        <end position="234"/>
    </location>
</feature>
<dbReference type="Proteomes" id="UP000834106">
    <property type="component" value="Chromosome 23"/>
</dbReference>
<dbReference type="FunFam" id="3.40.50.2000:FF:000238">
    <property type="entry name" value="Glycosyltransferase"/>
    <property type="match status" value="1"/>
</dbReference>